<evidence type="ECO:0000313" key="2">
    <source>
        <dbReference type="EMBL" id="KAA5544058.1"/>
    </source>
</evidence>
<organism evidence="2 3">
    <name type="scientific">Adhaeribacter rhizoryzae</name>
    <dbReference type="NCBI Taxonomy" id="2607907"/>
    <lineage>
        <taxon>Bacteria</taxon>
        <taxon>Pseudomonadati</taxon>
        <taxon>Bacteroidota</taxon>
        <taxon>Cytophagia</taxon>
        <taxon>Cytophagales</taxon>
        <taxon>Hymenobacteraceae</taxon>
        <taxon>Adhaeribacter</taxon>
    </lineage>
</organism>
<evidence type="ECO:0000313" key="3">
    <source>
        <dbReference type="Proteomes" id="UP000323426"/>
    </source>
</evidence>
<dbReference type="AlphaFoldDB" id="A0A5M6D942"/>
<dbReference type="Pfam" id="PF02627">
    <property type="entry name" value="CMD"/>
    <property type="match status" value="1"/>
</dbReference>
<dbReference type="InterPro" id="IPR004675">
    <property type="entry name" value="AhpD_core"/>
</dbReference>
<dbReference type="PANTHER" id="PTHR34846:SF10">
    <property type="entry name" value="CYTOPLASMIC PROTEIN"/>
    <property type="match status" value="1"/>
</dbReference>
<dbReference type="NCBIfam" id="TIGR00778">
    <property type="entry name" value="ahpD_dom"/>
    <property type="match status" value="1"/>
</dbReference>
<dbReference type="GO" id="GO:0051920">
    <property type="term" value="F:peroxiredoxin activity"/>
    <property type="evidence" value="ECO:0007669"/>
    <property type="project" value="InterPro"/>
</dbReference>
<comment type="caution">
    <text evidence="2">The sequence shown here is derived from an EMBL/GenBank/DDBJ whole genome shotgun (WGS) entry which is preliminary data.</text>
</comment>
<keyword evidence="3" id="KW-1185">Reference proteome</keyword>
<accession>A0A5M6D942</accession>
<reference evidence="2 3" key="1">
    <citation type="submission" date="2019-09" db="EMBL/GenBank/DDBJ databases">
        <title>Genome sequence and assembly of Adhaeribacter sp.</title>
        <authorList>
            <person name="Chhetri G."/>
        </authorList>
    </citation>
    <scope>NUCLEOTIDE SEQUENCE [LARGE SCALE GENOMIC DNA]</scope>
    <source>
        <strain evidence="2 3">DK36</strain>
    </source>
</reference>
<dbReference type="Gene3D" id="1.20.1290.10">
    <property type="entry name" value="AhpD-like"/>
    <property type="match status" value="1"/>
</dbReference>
<protein>
    <submittedName>
        <fullName evidence="2">Carboxymuconolactone decarboxylase family protein</fullName>
    </submittedName>
</protein>
<dbReference type="InterPro" id="IPR003779">
    <property type="entry name" value="CMD-like"/>
</dbReference>
<name>A0A5M6D942_9BACT</name>
<dbReference type="InterPro" id="IPR029032">
    <property type="entry name" value="AhpD-like"/>
</dbReference>
<sequence length="150" mass="16795">MQKRFNIKAVAPNALKAMIGLETYLSQCSISKTTKELIKIRASQINGCAFCINIHTQDAIKNGEANQRIFLLNVWREAEGIFTEEEKVVLAITEEITLIHQNGLSDDTYTVALQFFSETQIADIIMAVTTINLWNRIVLSTHLLIGQSLA</sequence>
<proteinExistence type="predicted"/>
<dbReference type="SUPFAM" id="SSF69118">
    <property type="entry name" value="AhpD-like"/>
    <property type="match status" value="1"/>
</dbReference>
<feature type="domain" description="Carboxymuconolactone decarboxylase-like" evidence="1">
    <location>
        <begin position="12"/>
        <end position="93"/>
    </location>
</feature>
<dbReference type="EMBL" id="VWSF01000012">
    <property type="protein sequence ID" value="KAA5544058.1"/>
    <property type="molecule type" value="Genomic_DNA"/>
</dbReference>
<evidence type="ECO:0000259" key="1">
    <source>
        <dbReference type="Pfam" id="PF02627"/>
    </source>
</evidence>
<dbReference type="PANTHER" id="PTHR34846">
    <property type="entry name" value="4-CARBOXYMUCONOLACTONE DECARBOXYLASE FAMILY PROTEIN (AFU_ORTHOLOGUE AFUA_6G11590)"/>
    <property type="match status" value="1"/>
</dbReference>
<dbReference type="Proteomes" id="UP000323426">
    <property type="component" value="Unassembled WGS sequence"/>
</dbReference>
<gene>
    <name evidence="2" type="ORF">F0145_15900</name>
</gene>
<dbReference type="RefSeq" id="WP_150089675.1">
    <property type="nucleotide sequence ID" value="NZ_VWSF01000012.1"/>
</dbReference>